<gene>
    <name evidence="17" type="ORF">CF168_04200</name>
</gene>
<dbReference type="Gene3D" id="3.50.50.60">
    <property type="entry name" value="FAD/NAD(P)-binding domain"/>
    <property type="match status" value="1"/>
</dbReference>
<keyword evidence="14" id="KW-0732">Signal</keyword>
<dbReference type="EMBL" id="CP022358">
    <property type="protein sequence ID" value="ASK68137.1"/>
    <property type="molecule type" value="Genomic_DNA"/>
</dbReference>
<keyword evidence="11 14" id="KW-0560">Oxidoreductase</keyword>
<keyword evidence="6 14" id="KW-0285">Flavoprotein</keyword>
<dbReference type="FunFam" id="3.90.700.10:FF:000007">
    <property type="entry name" value="NADH-dependent fumarate reductase"/>
    <property type="match status" value="1"/>
</dbReference>
<evidence type="ECO:0000313" key="18">
    <source>
        <dbReference type="Proteomes" id="UP000198367"/>
    </source>
</evidence>
<keyword evidence="8" id="KW-0574">Periplasm</keyword>
<evidence type="ECO:0000256" key="6">
    <source>
        <dbReference type="ARBA" id="ARBA00022630"/>
    </source>
</evidence>
<dbReference type="Gene3D" id="3.90.700.10">
    <property type="entry name" value="Succinate dehydrogenase/fumarate reductase flavoprotein, catalytic domain"/>
    <property type="match status" value="1"/>
</dbReference>
<keyword evidence="5" id="KW-0349">Heme</keyword>
<dbReference type="NCBIfam" id="TIGR01813">
    <property type="entry name" value="flavo_cyto_c"/>
    <property type="match status" value="1"/>
</dbReference>
<dbReference type="InterPro" id="IPR003953">
    <property type="entry name" value="FAD-dep_OxRdtase_2_FAD-bd"/>
</dbReference>
<dbReference type="SUPFAM" id="SSF51905">
    <property type="entry name" value="FAD/NAD(P)-binding domain"/>
    <property type="match status" value="1"/>
</dbReference>
<keyword evidence="10" id="KW-0249">Electron transport</keyword>
<feature type="domain" description="Tetrahaem cytochrome" evidence="16">
    <location>
        <begin position="33"/>
        <end position="114"/>
    </location>
</feature>
<comment type="cofactor">
    <cofactor evidence="1">
        <name>heme c</name>
        <dbReference type="ChEBI" id="CHEBI:61717"/>
    </cofactor>
</comment>
<evidence type="ECO:0000256" key="4">
    <source>
        <dbReference type="ARBA" id="ARBA00022448"/>
    </source>
</evidence>
<dbReference type="PANTHER" id="PTHR43400:SF7">
    <property type="entry name" value="FAD-DEPENDENT OXIDOREDUCTASE 2 FAD BINDING DOMAIN-CONTAINING PROTEIN"/>
    <property type="match status" value="1"/>
</dbReference>
<feature type="signal peptide" evidence="14">
    <location>
        <begin position="1"/>
        <end position="25"/>
    </location>
</feature>
<evidence type="ECO:0000256" key="12">
    <source>
        <dbReference type="ARBA" id="ARBA00023004"/>
    </source>
</evidence>
<evidence type="ECO:0000256" key="5">
    <source>
        <dbReference type="ARBA" id="ARBA00022617"/>
    </source>
</evidence>
<dbReference type="Pfam" id="PF14537">
    <property type="entry name" value="Cytochrom_c3_2"/>
    <property type="match status" value="1"/>
</dbReference>
<comment type="similarity">
    <text evidence="14">Belongs to the FAD-dependent oxidoreductase 2 family. FRD/SDH subfamily.</text>
</comment>
<keyword evidence="18" id="KW-1185">Reference proteome</keyword>
<feature type="domain" description="FAD-dependent oxidoreductase 2 FAD-binding" evidence="15">
    <location>
        <begin position="152"/>
        <end position="574"/>
    </location>
</feature>
<comment type="catalytic activity">
    <reaction evidence="14">
        <text>2 Fe(III)-[cytochrome c] + succinate = fumarate + 2 Fe(II)-[cytochrome c] + 2 H(+)</text>
        <dbReference type="Rhea" id="RHEA:77903"/>
        <dbReference type="Rhea" id="RHEA-COMP:10350"/>
        <dbReference type="Rhea" id="RHEA-COMP:14399"/>
        <dbReference type="ChEBI" id="CHEBI:15378"/>
        <dbReference type="ChEBI" id="CHEBI:29033"/>
        <dbReference type="ChEBI" id="CHEBI:29034"/>
        <dbReference type="ChEBI" id="CHEBI:29806"/>
        <dbReference type="ChEBI" id="CHEBI:30031"/>
        <dbReference type="EC" id="1.3.2.4"/>
    </reaction>
</comment>
<evidence type="ECO:0000256" key="1">
    <source>
        <dbReference type="ARBA" id="ARBA00001926"/>
    </source>
</evidence>
<evidence type="ECO:0000256" key="13">
    <source>
        <dbReference type="ARBA" id="ARBA00061592"/>
    </source>
</evidence>
<evidence type="ECO:0000259" key="16">
    <source>
        <dbReference type="Pfam" id="PF14537"/>
    </source>
</evidence>
<evidence type="ECO:0000256" key="8">
    <source>
        <dbReference type="ARBA" id="ARBA00022764"/>
    </source>
</evidence>
<reference evidence="17 18" key="1">
    <citation type="submission" date="2017-07" db="EMBL/GenBank/DDBJ databases">
        <title>Phenotypical and genomic characterization of a clinical isolate of Shewanella bicestrii sp. nov. producing an extended-spectrum beta-lactamase and a new oxacillinase variant.</title>
        <authorList>
            <person name="Jousset A.B."/>
            <person name="Bonnin R.A."/>
            <person name="Girlich D."/>
            <person name="Dabos L."/>
            <person name="Potron A."/>
            <person name="Dortet L."/>
            <person name="Glaser P."/>
            <person name="Naas T."/>
        </authorList>
    </citation>
    <scope>NUCLEOTIDE SEQUENCE [LARGE SCALE GENOMIC DNA]</scope>
    <source>
        <strain evidence="17 18">JAB-1</strain>
    </source>
</reference>
<dbReference type="InterPro" id="IPR050315">
    <property type="entry name" value="FAD-oxidoreductase_2"/>
</dbReference>
<keyword evidence="4" id="KW-0813">Transport</keyword>
<sequence>MFTRKIQKTALAMLISGAMAGTAYAAPEVLADFHGEMGGCDSCHVSDKGGVTNDNLTHENAQCVSCHGDLKELAAATPKDKVSPHKSHLIGEIACTSCHKGHEKSVTYCDACHSFGFDMPFGGKWERKFVPVDADKAAQDKAIAAGVKETTDVVVIGSGGAGLAAAVSARDAGANVILLEKEPIPGGNTKLAAGGMNAAETKPQAKLGIEDKKQIMIDDTMKGGRNINDPELVKVLANNSSDSIDWLTSMGADMTDVGRMGGASVNRSHRPTGGAGVGAHVAQVLWDNAVKRGTDIRLNSRVVRILEDASGKVTGVLVKGEYTGYYVIKADAVVIAAGGFAKNNDRVAKYDPKLKGFKATNHPGATGDGLDVALQAGAATRDLEYIQAHPTYSPAGGVMITEAVRGNGAIVVNRDGNRFMNEITTRDKASAAILQQKGESAYLVFDDSIRKSLKAIEGYVHLNIVKEGKTIEDLAKQLDVPAAELAKTVTSYNGFVKSGKDTQFERPNLPREIATAPFYALEIAPAVHHTMGGIVIDTQAEVKSDKTGKPISGLYAAGEVTGGVHGANRLGGNAISDIVTYGRIAGASAAKYAKDH</sequence>
<dbReference type="PRINTS" id="PR00368">
    <property type="entry name" value="FADPNR"/>
</dbReference>
<dbReference type="AlphaFoldDB" id="A0A220UIZ1"/>
<dbReference type="InterPro" id="IPR010960">
    <property type="entry name" value="Flavocytochrome_c"/>
</dbReference>
<keyword evidence="7" id="KW-0479">Metal-binding</keyword>
<dbReference type="GO" id="GO:0042597">
    <property type="term" value="C:periplasmic space"/>
    <property type="evidence" value="ECO:0007669"/>
    <property type="project" value="UniProtKB-SubCell"/>
</dbReference>
<name>A0A220UIZ1_9GAMM</name>
<evidence type="ECO:0000259" key="15">
    <source>
        <dbReference type="Pfam" id="PF00890"/>
    </source>
</evidence>
<keyword evidence="9 14" id="KW-0274">FAD</keyword>
<protein>
    <recommendedName>
        <fullName evidence="14">Fumarate reductase</fullName>
        <ecNumber evidence="14">1.3.2.4</ecNumber>
    </recommendedName>
</protein>
<evidence type="ECO:0000313" key="17">
    <source>
        <dbReference type="EMBL" id="ASK68137.1"/>
    </source>
</evidence>
<dbReference type="GO" id="GO:0010181">
    <property type="term" value="F:FMN binding"/>
    <property type="evidence" value="ECO:0007669"/>
    <property type="project" value="InterPro"/>
</dbReference>
<comment type="subunit">
    <text evidence="3">Monomer.</text>
</comment>
<evidence type="ECO:0000256" key="14">
    <source>
        <dbReference type="RuleBase" id="RU366062"/>
    </source>
</evidence>
<evidence type="ECO:0000256" key="7">
    <source>
        <dbReference type="ARBA" id="ARBA00022723"/>
    </source>
</evidence>
<dbReference type="GO" id="GO:0016627">
    <property type="term" value="F:oxidoreductase activity, acting on the CH-CH group of donors"/>
    <property type="evidence" value="ECO:0007669"/>
    <property type="project" value="UniProtKB-ARBA"/>
</dbReference>
<keyword evidence="12" id="KW-0408">Iron</keyword>
<dbReference type="SUPFAM" id="SSF48695">
    <property type="entry name" value="Multiheme cytochromes"/>
    <property type="match status" value="1"/>
</dbReference>
<dbReference type="EC" id="1.3.2.4" evidence="14"/>
<dbReference type="FunFam" id="1.10.1130.10:FF:000003">
    <property type="entry name" value="Fumarate reductase flavoprotein subunit"/>
    <property type="match status" value="1"/>
</dbReference>
<organism evidence="17 18">
    <name type="scientific">Shewanella bicestrii</name>
    <dbReference type="NCBI Taxonomy" id="2018305"/>
    <lineage>
        <taxon>Bacteria</taxon>
        <taxon>Pseudomonadati</taxon>
        <taxon>Pseudomonadota</taxon>
        <taxon>Gammaproteobacteria</taxon>
        <taxon>Alteromonadales</taxon>
        <taxon>Shewanellaceae</taxon>
        <taxon>Shewanella</taxon>
    </lineage>
</organism>
<evidence type="ECO:0000256" key="9">
    <source>
        <dbReference type="ARBA" id="ARBA00022827"/>
    </source>
</evidence>
<comment type="similarity">
    <text evidence="13">In the C-terminal section; belongs to the FAD-dependent oxidoreductase 2 family. FRD/SDH subfamily.</text>
</comment>
<dbReference type="Gene3D" id="1.10.1130.10">
    <property type="entry name" value="Flavocytochrome C3, Chain A"/>
    <property type="match status" value="1"/>
</dbReference>
<dbReference type="CDD" id="cd08168">
    <property type="entry name" value="Cytochrom_C3"/>
    <property type="match status" value="1"/>
</dbReference>
<accession>A0A220UIZ1</accession>
<comment type="subcellular location">
    <subcellularLocation>
        <location evidence="2">Periplasm</location>
    </subcellularLocation>
</comment>
<dbReference type="GO" id="GO:0046872">
    <property type="term" value="F:metal ion binding"/>
    <property type="evidence" value="ECO:0007669"/>
    <property type="project" value="UniProtKB-KW"/>
</dbReference>
<feature type="chain" id="PRO_5022258985" description="Fumarate reductase" evidence="14">
    <location>
        <begin position="26"/>
        <end position="596"/>
    </location>
</feature>
<dbReference type="InterPro" id="IPR036188">
    <property type="entry name" value="FAD/NAD-bd_sf"/>
</dbReference>
<evidence type="ECO:0000256" key="10">
    <source>
        <dbReference type="ARBA" id="ARBA00022982"/>
    </source>
</evidence>
<dbReference type="InterPro" id="IPR036280">
    <property type="entry name" value="Multihaem_cyt_sf"/>
</dbReference>
<evidence type="ECO:0000256" key="11">
    <source>
        <dbReference type="ARBA" id="ARBA00023002"/>
    </source>
</evidence>
<dbReference type="PANTHER" id="PTHR43400">
    <property type="entry name" value="FUMARATE REDUCTASE"/>
    <property type="match status" value="1"/>
</dbReference>
<dbReference type="RefSeq" id="WP_089067079.1">
    <property type="nucleotide sequence ID" value="NZ_CP022358.1"/>
</dbReference>
<comment type="cofactor">
    <cofactor evidence="14">
        <name>FAD</name>
        <dbReference type="ChEBI" id="CHEBI:57692"/>
    </cofactor>
    <text evidence="14">Binds 1 FAD per subunit.</text>
</comment>
<proteinExistence type="inferred from homology"/>
<dbReference type="InterPro" id="IPR012286">
    <property type="entry name" value="Tetrahaem_cytochrome"/>
</dbReference>
<dbReference type="FunFam" id="3.50.50.60:FF:000154">
    <property type="entry name" value="Fumarate reductase flavoprotein subunit"/>
    <property type="match status" value="1"/>
</dbReference>
<dbReference type="Pfam" id="PF00890">
    <property type="entry name" value="FAD_binding_2"/>
    <property type="match status" value="1"/>
</dbReference>
<dbReference type="InterPro" id="IPR027477">
    <property type="entry name" value="Succ_DH/fumarate_Rdtase_cat_sf"/>
</dbReference>
<dbReference type="SUPFAM" id="SSF56425">
    <property type="entry name" value="Succinate dehydrogenase/fumarate reductase flavoprotein, catalytic domain"/>
    <property type="match status" value="1"/>
</dbReference>
<dbReference type="Proteomes" id="UP000198367">
    <property type="component" value="Chromosome"/>
</dbReference>
<evidence type="ECO:0000256" key="2">
    <source>
        <dbReference type="ARBA" id="ARBA00004418"/>
    </source>
</evidence>
<dbReference type="KEGG" id="sbj:CF168_04200"/>
<evidence type="ECO:0000256" key="3">
    <source>
        <dbReference type="ARBA" id="ARBA00011245"/>
    </source>
</evidence>